<evidence type="ECO:0000313" key="3">
    <source>
        <dbReference type="EMBL" id="MFD2170212.1"/>
    </source>
</evidence>
<evidence type="ECO:0000259" key="2">
    <source>
        <dbReference type="PROSITE" id="PS50943"/>
    </source>
</evidence>
<keyword evidence="1" id="KW-0802">TPR repeat</keyword>
<dbReference type="SUPFAM" id="SSF48452">
    <property type="entry name" value="TPR-like"/>
    <property type="match status" value="2"/>
</dbReference>
<dbReference type="PANTHER" id="PTHR37038">
    <property type="entry name" value="TRANSCRIPTIONAL REGULATOR-RELATED"/>
    <property type="match status" value="1"/>
</dbReference>
<comment type="caution">
    <text evidence="3">The sequence shown here is derived from an EMBL/GenBank/DDBJ whole genome shotgun (WGS) entry which is preliminary data.</text>
</comment>
<organism evidence="3 4">
    <name type="scientific">Tumebacillus lipolyticus</name>
    <dbReference type="NCBI Taxonomy" id="1280370"/>
    <lineage>
        <taxon>Bacteria</taxon>
        <taxon>Bacillati</taxon>
        <taxon>Bacillota</taxon>
        <taxon>Bacilli</taxon>
        <taxon>Bacillales</taxon>
        <taxon>Alicyclobacillaceae</taxon>
        <taxon>Tumebacillus</taxon>
    </lineage>
</organism>
<keyword evidence="4" id="KW-1185">Reference proteome</keyword>
<name>A0ABW4ZWD7_9BACL</name>
<dbReference type="SMART" id="SM00028">
    <property type="entry name" value="TPR"/>
    <property type="match status" value="4"/>
</dbReference>
<evidence type="ECO:0000256" key="1">
    <source>
        <dbReference type="PROSITE-ProRule" id="PRU00339"/>
    </source>
</evidence>
<dbReference type="InterPro" id="IPR010982">
    <property type="entry name" value="Lambda_DNA-bd_dom_sf"/>
</dbReference>
<dbReference type="SMART" id="SM00530">
    <property type="entry name" value="HTH_XRE"/>
    <property type="match status" value="1"/>
</dbReference>
<proteinExistence type="predicted"/>
<dbReference type="Pfam" id="PF01381">
    <property type="entry name" value="HTH_3"/>
    <property type="match status" value="1"/>
</dbReference>
<dbReference type="InterPro" id="IPR053163">
    <property type="entry name" value="HTH-type_regulator_Rgg"/>
</dbReference>
<dbReference type="RefSeq" id="WP_386045956.1">
    <property type="nucleotide sequence ID" value="NZ_JBHUIO010000005.1"/>
</dbReference>
<accession>A0ABW4ZWD7</accession>
<dbReference type="InterPro" id="IPR019734">
    <property type="entry name" value="TPR_rpt"/>
</dbReference>
<reference evidence="4" key="1">
    <citation type="journal article" date="2019" name="Int. J. Syst. Evol. Microbiol.">
        <title>The Global Catalogue of Microorganisms (GCM) 10K type strain sequencing project: providing services to taxonomists for standard genome sequencing and annotation.</title>
        <authorList>
            <consortium name="The Broad Institute Genomics Platform"/>
            <consortium name="The Broad Institute Genome Sequencing Center for Infectious Disease"/>
            <person name="Wu L."/>
            <person name="Ma J."/>
        </authorList>
    </citation>
    <scope>NUCLEOTIDE SEQUENCE [LARGE SCALE GENOMIC DNA]</scope>
    <source>
        <strain evidence="4">CGMCC 1.13574</strain>
    </source>
</reference>
<dbReference type="PROSITE" id="PS50943">
    <property type="entry name" value="HTH_CROC1"/>
    <property type="match status" value="1"/>
</dbReference>
<dbReference type="InterPro" id="IPR001387">
    <property type="entry name" value="Cro/C1-type_HTH"/>
</dbReference>
<evidence type="ECO:0000313" key="4">
    <source>
        <dbReference type="Proteomes" id="UP001597343"/>
    </source>
</evidence>
<dbReference type="Pfam" id="PF13432">
    <property type="entry name" value="TPR_16"/>
    <property type="match status" value="2"/>
</dbReference>
<feature type="repeat" description="TPR" evidence="1">
    <location>
        <begin position="190"/>
        <end position="223"/>
    </location>
</feature>
<gene>
    <name evidence="3" type="ORF">ACFSOY_09400</name>
</gene>
<dbReference type="PROSITE" id="PS50005">
    <property type="entry name" value="TPR"/>
    <property type="match status" value="1"/>
</dbReference>
<dbReference type="Gene3D" id="1.10.260.40">
    <property type="entry name" value="lambda repressor-like DNA-binding domains"/>
    <property type="match status" value="1"/>
</dbReference>
<dbReference type="CDD" id="cd00093">
    <property type="entry name" value="HTH_XRE"/>
    <property type="match status" value="1"/>
</dbReference>
<dbReference type="SUPFAM" id="SSF47413">
    <property type="entry name" value="lambda repressor-like DNA-binding domains"/>
    <property type="match status" value="1"/>
</dbReference>
<dbReference type="Gene3D" id="1.25.40.10">
    <property type="entry name" value="Tetratricopeptide repeat domain"/>
    <property type="match status" value="2"/>
</dbReference>
<dbReference type="InterPro" id="IPR011990">
    <property type="entry name" value="TPR-like_helical_dom_sf"/>
</dbReference>
<dbReference type="PANTHER" id="PTHR37038:SF14">
    <property type="entry name" value="TRANSCRIPTIONAL ACTIVATOR"/>
    <property type="match status" value="1"/>
</dbReference>
<feature type="domain" description="HTH cro/C1-type" evidence="2">
    <location>
        <begin position="8"/>
        <end position="61"/>
    </location>
</feature>
<dbReference type="EMBL" id="JBHUIO010000005">
    <property type="protein sequence ID" value="MFD2170212.1"/>
    <property type="molecule type" value="Genomic_DNA"/>
</dbReference>
<protein>
    <submittedName>
        <fullName evidence="3">Helix-turn-helix domain-containing protein</fullName>
    </submittedName>
</protein>
<dbReference type="Proteomes" id="UP001597343">
    <property type="component" value="Unassembled WGS sequence"/>
</dbReference>
<sequence>MKSLGQRIKYLRMQKGITQIEVAQGLCTPSMISQIESDRARPSYKILYAIAERLDVSLDHLLEDVALHLEYTSKFKMAKSMVRAREYRTAQPLLLELLHHQHHPVPRMDVLYELAVCQIELGNEAEAMIHLEELYEWAYSHQHHERLAMTLLQIGTVFRKKKEFSVAMYHSEKALRELKKEQAIDPSLHASALIQLASLAEEVGKVEEATCYYEQALQVEQANKEERGSMFLRLADVHYRQGNFKKADEYATIAFSLLDEQDHLERKQDWKRQLLLLKRREGDWRQAVDELMQIARKYEANASGEKAGSVYADIAQVCLDHRSYAESWGYAEQARELLPPHHPANGKAHLVLASVCYSRQEEENGNKHLQNAISIFELHGKAAELEESTQFLCQQLKAQGRFQEALERMERLHKQMIKRLEQRGMVL</sequence>